<dbReference type="InterPro" id="IPR016181">
    <property type="entry name" value="Acyl_CoA_acyltransferase"/>
</dbReference>
<dbReference type="Pfam" id="PF00583">
    <property type="entry name" value="Acetyltransf_1"/>
    <property type="match status" value="1"/>
</dbReference>
<comment type="caution">
    <text evidence="2">The sequence shown here is derived from an EMBL/GenBank/DDBJ whole genome shotgun (WGS) entry which is preliminary data.</text>
</comment>
<organism evidence="2 3">
    <name type="scientific">Paenibacillus aceti</name>
    <dbReference type="NCBI Taxonomy" id="1820010"/>
    <lineage>
        <taxon>Bacteria</taxon>
        <taxon>Bacillati</taxon>
        <taxon>Bacillota</taxon>
        <taxon>Bacilli</taxon>
        <taxon>Bacillales</taxon>
        <taxon>Paenibacillaceae</taxon>
        <taxon>Paenibacillus</taxon>
    </lineage>
</organism>
<name>A0ABQ1VNY3_9BACL</name>
<gene>
    <name evidence="2" type="ORF">GCM10010913_03800</name>
</gene>
<feature type="domain" description="N-acetyltransferase" evidence="1">
    <location>
        <begin position="3"/>
        <end position="162"/>
    </location>
</feature>
<dbReference type="Gene3D" id="3.40.630.30">
    <property type="match status" value="1"/>
</dbReference>
<dbReference type="PROSITE" id="PS51186">
    <property type="entry name" value="GNAT"/>
    <property type="match status" value="1"/>
</dbReference>
<dbReference type="EMBL" id="BMIW01000002">
    <property type="protein sequence ID" value="GGF85585.1"/>
    <property type="molecule type" value="Genomic_DNA"/>
</dbReference>
<evidence type="ECO:0000313" key="3">
    <source>
        <dbReference type="Proteomes" id="UP000608420"/>
    </source>
</evidence>
<evidence type="ECO:0000313" key="2">
    <source>
        <dbReference type="EMBL" id="GGF85585.1"/>
    </source>
</evidence>
<dbReference type="SUPFAM" id="SSF55729">
    <property type="entry name" value="Acyl-CoA N-acyltransferases (Nat)"/>
    <property type="match status" value="1"/>
</dbReference>
<reference evidence="3" key="1">
    <citation type="journal article" date="2019" name="Int. J. Syst. Evol. Microbiol.">
        <title>The Global Catalogue of Microorganisms (GCM) 10K type strain sequencing project: providing services to taxonomists for standard genome sequencing and annotation.</title>
        <authorList>
            <consortium name="The Broad Institute Genomics Platform"/>
            <consortium name="The Broad Institute Genome Sequencing Center for Infectious Disease"/>
            <person name="Wu L."/>
            <person name="Ma J."/>
        </authorList>
    </citation>
    <scope>NUCLEOTIDE SEQUENCE [LARGE SCALE GENOMIC DNA]</scope>
    <source>
        <strain evidence="3">CGMCC 1.15420</strain>
    </source>
</reference>
<dbReference type="Proteomes" id="UP000608420">
    <property type="component" value="Unassembled WGS sequence"/>
</dbReference>
<keyword evidence="3" id="KW-1185">Reference proteome</keyword>
<protein>
    <recommendedName>
        <fullName evidence="1">N-acetyltransferase domain-containing protein</fullName>
    </recommendedName>
</protein>
<proteinExistence type="predicted"/>
<evidence type="ECO:0000259" key="1">
    <source>
        <dbReference type="PROSITE" id="PS51186"/>
    </source>
</evidence>
<sequence length="162" mass="19111">MNVEFRKVSDFKRGILFELLKDAYSFDGRYEQNFHSDWQAFDDFFFDYLQIADQYGFVTTLADEVIGFVSWDPRKMPEYVEIGHNCVASKHKGNGYGKVQLQEAFNRIVQNDVRKIIVTTNDDLTPAQRMYESVGFTRDQQRKNQNSEDFVGEYIDYVYFLA</sequence>
<accession>A0ABQ1VNY3</accession>
<dbReference type="InterPro" id="IPR000182">
    <property type="entry name" value="GNAT_dom"/>
</dbReference>
<dbReference type="RefSeq" id="WP_120460304.1">
    <property type="nucleotide sequence ID" value="NZ_KZ987724.1"/>
</dbReference>